<keyword evidence="3" id="KW-1185">Reference proteome</keyword>
<reference evidence="3" key="1">
    <citation type="submission" date="2024-07" db="EMBL/GenBank/DDBJ databases">
        <title>Two chromosome-level genome assemblies of Korean endemic species Abeliophyllum distichum and Forsythia ovata (Oleaceae).</title>
        <authorList>
            <person name="Jang H."/>
        </authorList>
    </citation>
    <scope>NUCLEOTIDE SEQUENCE [LARGE SCALE GENOMIC DNA]</scope>
</reference>
<dbReference type="AlphaFoldDB" id="A0ABD1S1J3"/>
<sequence>MGEHTRTQPETQSQDSKPPSPFRPMKSEPNLDSNSQSLPQSTLSTDLATSIATNASEFLQNSQNHYSNPSKIPIRPQKIWKLSSTNTDTTPTADKESPPPQITVDDSSSNSKLSISTVIVEPPATTITTKNRRRSASQLSRLLP</sequence>
<evidence type="ECO:0000256" key="1">
    <source>
        <dbReference type="SAM" id="MobiDB-lite"/>
    </source>
</evidence>
<dbReference type="EMBL" id="JBFOLJ010000011">
    <property type="protein sequence ID" value="KAL2494069.1"/>
    <property type="molecule type" value="Genomic_DNA"/>
</dbReference>
<feature type="compositionally biased region" description="Polar residues" evidence="1">
    <location>
        <begin position="30"/>
        <end position="48"/>
    </location>
</feature>
<feature type="compositionally biased region" description="Low complexity" evidence="1">
    <location>
        <begin position="107"/>
        <end position="116"/>
    </location>
</feature>
<dbReference type="Proteomes" id="UP001604277">
    <property type="component" value="Unassembled WGS sequence"/>
</dbReference>
<accession>A0ABD1S1J3</accession>
<evidence type="ECO:0000313" key="3">
    <source>
        <dbReference type="Proteomes" id="UP001604277"/>
    </source>
</evidence>
<proteinExistence type="predicted"/>
<feature type="region of interest" description="Disordered" evidence="1">
    <location>
        <begin position="62"/>
        <end position="144"/>
    </location>
</feature>
<feature type="region of interest" description="Disordered" evidence="1">
    <location>
        <begin position="1"/>
        <end position="48"/>
    </location>
</feature>
<feature type="compositionally biased region" description="Polar residues" evidence="1">
    <location>
        <begin position="82"/>
        <end position="92"/>
    </location>
</feature>
<gene>
    <name evidence="2" type="ORF">Fot_37826</name>
</gene>
<feature type="compositionally biased region" description="Polar residues" evidence="1">
    <location>
        <begin position="8"/>
        <end position="17"/>
    </location>
</feature>
<evidence type="ECO:0000313" key="2">
    <source>
        <dbReference type="EMBL" id="KAL2494069.1"/>
    </source>
</evidence>
<comment type="caution">
    <text evidence="2">The sequence shown here is derived from an EMBL/GenBank/DDBJ whole genome shotgun (WGS) entry which is preliminary data.</text>
</comment>
<organism evidence="2 3">
    <name type="scientific">Forsythia ovata</name>
    <dbReference type="NCBI Taxonomy" id="205694"/>
    <lineage>
        <taxon>Eukaryota</taxon>
        <taxon>Viridiplantae</taxon>
        <taxon>Streptophyta</taxon>
        <taxon>Embryophyta</taxon>
        <taxon>Tracheophyta</taxon>
        <taxon>Spermatophyta</taxon>
        <taxon>Magnoliopsida</taxon>
        <taxon>eudicotyledons</taxon>
        <taxon>Gunneridae</taxon>
        <taxon>Pentapetalae</taxon>
        <taxon>asterids</taxon>
        <taxon>lamiids</taxon>
        <taxon>Lamiales</taxon>
        <taxon>Oleaceae</taxon>
        <taxon>Forsythieae</taxon>
        <taxon>Forsythia</taxon>
    </lineage>
</organism>
<name>A0ABD1S1J3_9LAMI</name>
<protein>
    <submittedName>
        <fullName evidence="2">DNA-3-methyladenine glycosylase YfjP</fullName>
    </submittedName>
</protein>